<evidence type="ECO:0000256" key="1">
    <source>
        <dbReference type="SAM" id="MobiDB-lite"/>
    </source>
</evidence>
<dbReference type="EMBL" id="JAGTTL010000014">
    <property type="protein sequence ID" value="KAK6313310.1"/>
    <property type="molecule type" value="Genomic_DNA"/>
</dbReference>
<dbReference type="Proteomes" id="UP001356427">
    <property type="component" value="Unassembled WGS sequence"/>
</dbReference>
<evidence type="ECO:0000313" key="3">
    <source>
        <dbReference type="Proteomes" id="UP001356427"/>
    </source>
</evidence>
<proteinExistence type="predicted"/>
<accession>A0AAN8QR93</accession>
<keyword evidence="3" id="KW-1185">Reference proteome</keyword>
<evidence type="ECO:0000313" key="2">
    <source>
        <dbReference type="EMBL" id="KAK6313310.1"/>
    </source>
</evidence>
<reference evidence="2 3" key="1">
    <citation type="submission" date="2021-04" db="EMBL/GenBank/DDBJ databases">
        <authorList>
            <person name="De Guttry C."/>
            <person name="Zahm M."/>
            <person name="Klopp C."/>
            <person name="Cabau C."/>
            <person name="Louis A."/>
            <person name="Berthelot C."/>
            <person name="Parey E."/>
            <person name="Roest Crollius H."/>
            <person name="Montfort J."/>
            <person name="Robinson-Rechavi M."/>
            <person name="Bucao C."/>
            <person name="Bouchez O."/>
            <person name="Gislard M."/>
            <person name="Lluch J."/>
            <person name="Milhes M."/>
            <person name="Lampietro C."/>
            <person name="Lopez Roques C."/>
            <person name="Donnadieu C."/>
            <person name="Braasch I."/>
            <person name="Desvignes T."/>
            <person name="Postlethwait J."/>
            <person name="Bobe J."/>
            <person name="Wedekind C."/>
            <person name="Guiguen Y."/>
        </authorList>
    </citation>
    <scope>NUCLEOTIDE SEQUENCE [LARGE SCALE GENOMIC DNA]</scope>
    <source>
        <strain evidence="2">Cs_M1</strain>
        <tissue evidence="2">Blood</tissue>
    </source>
</reference>
<protein>
    <submittedName>
        <fullName evidence="2">Uncharacterized protein</fullName>
    </submittedName>
</protein>
<comment type="caution">
    <text evidence="2">The sequence shown here is derived from an EMBL/GenBank/DDBJ whole genome shotgun (WGS) entry which is preliminary data.</text>
</comment>
<organism evidence="2 3">
    <name type="scientific">Coregonus suidteri</name>
    <dbReference type="NCBI Taxonomy" id="861788"/>
    <lineage>
        <taxon>Eukaryota</taxon>
        <taxon>Metazoa</taxon>
        <taxon>Chordata</taxon>
        <taxon>Craniata</taxon>
        <taxon>Vertebrata</taxon>
        <taxon>Euteleostomi</taxon>
        <taxon>Actinopterygii</taxon>
        <taxon>Neopterygii</taxon>
        <taxon>Teleostei</taxon>
        <taxon>Protacanthopterygii</taxon>
        <taxon>Salmoniformes</taxon>
        <taxon>Salmonidae</taxon>
        <taxon>Coregoninae</taxon>
        <taxon>Coregonus</taxon>
    </lineage>
</organism>
<feature type="region of interest" description="Disordered" evidence="1">
    <location>
        <begin position="1"/>
        <end position="30"/>
    </location>
</feature>
<dbReference type="AlphaFoldDB" id="A0AAN8QR93"/>
<name>A0AAN8QR93_9TELE</name>
<sequence>MEKDGKVVDGSLLGDANGVEPGPGRVKESGKWQKPQFTHKALMNCCLVKWIITSRTTPDKVRMNECRTEIKKEVNNILCCFFGFLTGSLAPGTPGGLFLCVSLQHSARLFCASDLYVWETR</sequence>
<gene>
    <name evidence="2" type="ORF">J4Q44_G00166570</name>
</gene>